<dbReference type="AlphaFoldDB" id="A0A1E5JLT3"/>
<accession>A0A1E5JLT3</accession>
<organism evidence="1 2">
    <name type="scientific">Legionella parisiensis</name>
    <dbReference type="NCBI Taxonomy" id="45071"/>
    <lineage>
        <taxon>Bacteria</taxon>
        <taxon>Pseudomonadati</taxon>
        <taxon>Pseudomonadota</taxon>
        <taxon>Gammaproteobacteria</taxon>
        <taxon>Legionellales</taxon>
        <taxon>Legionellaceae</taxon>
        <taxon>Legionella</taxon>
    </lineage>
</organism>
<dbReference type="RefSeq" id="WP_133133947.1">
    <property type="nucleotide sequence ID" value="NZ_CAAAIE010000003.1"/>
</dbReference>
<sequence>MNRYVLYLNGNGDGFICKVFEHGLLKHQILEIKQRTKALSLVTDFMGLSKTGEDFFLEFSFYKDFVLANEQVKHKVNSNDVPECIKQALSCKSRREVESYVKSFLLGSKLSSPKNQYLIENSNGTQTEIALYHSHFHEKEPGLNRHFSIKGAAHEETPKEMLQFVQNRSSFFLKNYKTGRNYQNTSWINPSWVVTCLNYYLETFKNSLAHTLIGSFVLGIEPTSFCEDFNAGCKSSIDLESNEINTSLAL</sequence>
<comment type="caution">
    <text evidence="1">The sequence shown here is derived from an EMBL/GenBank/DDBJ whole genome shotgun (WGS) entry which is preliminary data.</text>
</comment>
<dbReference type="EMBL" id="LSOG01000094">
    <property type="protein sequence ID" value="OEH45472.1"/>
    <property type="molecule type" value="Genomic_DNA"/>
</dbReference>
<keyword evidence="2" id="KW-1185">Reference proteome</keyword>
<dbReference type="Proteomes" id="UP000095229">
    <property type="component" value="Unassembled WGS sequence"/>
</dbReference>
<protein>
    <submittedName>
        <fullName evidence="1">Uncharacterized protein</fullName>
    </submittedName>
</protein>
<proteinExistence type="predicted"/>
<dbReference type="PATRIC" id="fig|45071.6.peg.2825"/>
<reference evidence="1 2" key="1">
    <citation type="submission" date="2016-02" db="EMBL/GenBank/DDBJ databases">
        <title>Secondary metabolites in Legionella.</title>
        <authorList>
            <person name="Tobias N.J."/>
            <person name="Bode H.B."/>
        </authorList>
    </citation>
    <scope>NUCLEOTIDE SEQUENCE [LARGE SCALE GENOMIC DNA]</scope>
    <source>
        <strain evidence="1 2">DSM 19216</strain>
    </source>
</reference>
<evidence type="ECO:0000313" key="1">
    <source>
        <dbReference type="EMBL" id="OEH45472.1"/>
    </source>
</evidence>
<evidence type="ECO:0000313" key="2">
    <source>
        <dbReference type="Proteomes" id="UP000095229"/>
    </source>
</evidence>
<name>A0A1E5JLT3_9GAMM</name>
<gene>
    <name evidence="1" type="ORF">lpari_03523</name>
</gene>